<organism evidence="3 4">
    <name type="scientific">Variovorax paradoxus B4</name>
    <dbReference type="NCBI Taxonomy" id="1246301"/>
    <lineage>
        <taxon>Bacteria</taxon>
        <taxon>Pseudomonadati</taxon>
        <taxon>Pseudomonadota</taxon>
        <taxon>Betaproteobacteria</taxon>
        <taxon>Burkholderiales</taxon>
        <taxon>Comamonadaceae</taxon>
        <taxon>Variovorax</taxon>
    </lineage>
</organism>
<dbReference type="InterPro" id="IPR007890">
    <property type="entry name" value="CHASE2"/>
</dbReference>
<protein>
    <submittedName>
        <fullName evidence="3">Adenylate/guanylate cyclase, CHASE-containing</fullName>
    </submittedName>
</protein>
<dbReference type="GO" id="GO:0006171">
    <property type="term" value="P:cAMP biosynthetic process"/>
    <property type="evidence" value="ECO:0007669"/>
    <property type="project" value="TreeGrafter"/>
</dbReference>
<feature type="transmembrane region" description="Helical" evidence="1">
    <location>
        <begin position="432"/>
        <end position="456"/>
    </location>
</feature>
<dbReference type="PANTHER" id="PTHR43081:SF1">
    <property type="entry name" value="ADENYLATE CYCLASE, TERMINAL-DIFFERENTIATION SPECIFIC"/>
    <property type="match status" value="1"/>
</dbReference>
<dbReference type="SMART" id="SM01080">
    <property type="entry name" value="CHASE2"/>
    <property type="match status" value="1"/>
</dbReference>
<dbReference type="SUPFAM" id="SSF55073">
    <property type="entry name" value="Nucleotide cyclase"/>
    <property type="match status" value="1"/>
</dbReference>
<dbReference type="RefSeq" id="WP_021013071.1">
    <property type="nucleotide sequence ID" value="NC_022247.1"/>
</dbReference>
<dbReference type="PROSITE" id="PS50125">
    <property type="entry name" value="GUANYLATE_CYCLASE_2"/>
    <property type="match status" value="1"/>
</dbReference>
<dbReference type="EMBL" id="CP003911">
    <property type="protein sequence ID" value="AGU52447.1"/>
    <property type="molecule type" value="Genomic_DNA"/>
</dbReference>
<dbReference type="HOGENOM" id="CLU_000445_85_1_4"/>
<dbReference type="Pfam" id="PF05226">
    <property type="entry name" value="CHASE2"/>
    <property type="match status" value="1"/>
</dbReference>
<evidence type="ECO:0000259" key="2">
    <source>
        <dbReference type="PROSITE" id="PS50125"/>
    </source>
</evidence>
<dbReference type="KEGG" id="vpd:VAPA_1c53950"/>
<dbReference type="GO" id="GO:0004016">
    <property type="term" value="F:adenylate cyclase activity"/>
    <property type="evidence" value="ECO:0007669"/>
    <property type="project" value="UniProtKB-ARBA"/>
</dbReference>
<dbReference type="CDD" id="cd07302">
    <property type="entry name" value="CHD"/>
    <property type="match status" value="1"/>
</dbReference>
<dbReference type="InterPro" id="IPR029787">
    <property type="entry name" value="Nucleotide_cyclase"/>
</dbReference>
<gene>
    <name evidence="3" type="ORF">VAPA_1c53950</name>
</gene>
<feature type="transmembrane region" description="Helical" evidence="1">
    <location>
        <begin position="407"/>
        <end position="426"/>
    </location>
</feature>
<dbReference type="Gene3D" id="3.30.70.1230">
    <property type="entry name" value="Nucleotide cyclase"/>
    <property type="match status" value="1"/>
</dbReference>
<feature type="domain" description="Guanylate cyclase" evidence="2">
    <location>
        <begin position="497"/>
        <end position="629"/>
    </location>
</feature>
<accession>T1XHQ9</accession>
<sequence length="759" mass="81533">MTALRRHWPRIAITLLPVLLALAHATGLWRLDAIDRLDHLIYDTRLRATMPGTLDSRIVIVDVDDASLTRQGQWPWARDKLARLTRELTGRQQVAVLGFDVMFVEPDRSSGLDKLRHIARGPLREMPGLAAEIDRLAPTLDNDAAFAAAMQGQRVALGYYFTRTEKPGAKGQLPPAPVLQAEAFPPGRGYATGWNGFGASLPVLAAAAPAAGFLNTLVMSTGDGVIRAVPLIARYEGDRARPGYYESLGLAVYRLASGTPPVRPAFASGGPGGAAPRLQSLLVGGLRIPVNEAASMQVPFRGPGGAQGGSFRYVSAGDVLEGRLAPGELKDRIVLVGATAPGLQDLRATPVGAAFPGVEVHANIVSAMLDHRLLAVPDYAPGYEVLSVLAAGLVLALGLSLLPAPRAVVLAIATVAALVGVNAWLYQRHSLVLPLASALAMAALAFAFNMGWGYFIESRARRGLVRLFGTYVPPQLVDEMLVTPGRYSMRAESKHMTVMFCDMRDFTRLSEQMAPAELQAFLNTVFNRLTHVISTHRGTVDKYMGDCVMAFWGAPIDTSDHATLAVRAALEMAEAVRDINKIHRTTGRPEISVGIGINSGVMSVGDMGSAARRSYTVVGDAVNLASRLEGLSVHYGVEIVASGTTRELAPGFVWQELDSVLVKGRAQAVAVFTPLGAATEETEAPTPAALQQSAQLQRWTEVLAAYRRQDWAVGRNLLDPLLAADAKKVLYQLYAQRLASMALRPQDPEWDGATRFETK</sequence>
<dbReference type="PATRIC" id="fig|1246301.3.peg.5399"/>
<dbReference type="GO" id="GO:0035556">
    <property type="term" value="P:intracellular signal transduction"/>
    <property type="evidence" value="ECO:0007669"/>
    <property type="project" value="InterPro"/>
</dbReference>
<keyword evidence="1" id="KW-1133">Transmembrane helix</keyword>
<name>T1XHQ9_VARPD</name>
<evidence type="ECO:0000256" key="1">
    <source>
        <dbReference type="SAM" id="Phobius"/>
    </source>
</evidence>
<dbReference type="InterPro" id="IPR050697">
    <property type="entry name" value="Adenylyl/Guanylyl_Cyclase_3/4"/>
</dbReference>
<dbReference type="OrthoDB" id="9802500at2"/>
<dbReference type="InterPro" id="IPR001054">
    <property type="entry name" value="A/G_cyclase"/>
</dbReference>
<keyword evidence="1" id="KW-0472">Membrane</keyword>
<proteinExistence type="predicted"/>
<evidence type="ECO:0000313" key="4">
    <source>
        <dbReference type="Proteomes" id="UP000016223"/>
    </source>
</evidence>
<dbReference type="AlphaFoldDB" id="T1XHQ9"/>
<dbReference type="Proteomes" id="UP000016223">
    <property type="component" value="Chromosome 1"/>
</dbReference>
<evidence type="ECO:0000313" key="3">
    <source>
        <dbReference type="EMBL" id="AGU52447.1"/>
    </source>
</evidence>
<dbReference type="Pfam" id="PF00211">
    <property type="entry name" value="Guanylate_cyc"/>
    <property type="match status" value="1"/>
</dbReference>
<dbReference type="PANTHER" id="PTHR43081">
    <property type="entry name" value="ADENYLATE CYCLASE, TERMINAL-DIFFERENTIATION SPECIFIC-RELATED"/>
    <property type="match status" value="1"/>
</dbReference>
<keyword evidence="1" id="KW-0812">Transmembrane</keyword>
<reference evidence="3 4" key="1">
    <citation type="submission" date="2012-10" db="EMBL/GenBank/DDBJ databases">
        <title>Genome sequence of Variovorax paradoxus B4.</title>
        <authorList>
            <person name="Schuldes J."/>
            <person name="Brandt U."/>
            <person name="Hiessl S."/>
            <person name="Wuebbeler J.H."/>
            <person name="Thuermer A."/>
            <person name="Steinbuechel A."/>
            <person name="Daniel R."/>
        </authorList>
    </citation>
    <scope>NUCLEOTIDE SEQUENCE [LARGE SCALE GENOMIC DNA]</scope>
    <source>
        <strain evidence="3 4">B4</strain>
    </source>
</reference>
<dbReference type="SMART" id="SM00044">
    <property type="entry name" value="CYCc"/>
    <property type="match status" value="1"/>
</dbReference>